<feature type="transmembrane region" description="Helical" evidence="1">
    <location>
        <begin position="9"/>
        <end position="28"/>
    </location>
</feature>
<evidence type="ECO:0000256" key="1">
    <source>
        <dbReference type="SAM" id="Phobius"/>
    </source>
</evidence>
<keyword evidence="1" id="KW-1133">Transmembrane helix</keyword>
<keyword evidence="1" id="KW-0472">Membrane</keyword>
<sequence>MKLYNKKYLSFLLFIGLLLIIPIILNFVLQIPSHFPIIGDSQTWLSFWASYIGAIASFAMIAVTFLTLKQNQAQLNEIKRQWEEEHRPHLVCRIIVNKKAFILQISNPSQFDASNVIISFGDDLINNLDDKFRNMYTNTSQNPVYISSGKSWNCLIGWCEDINQKWKDKDFNIITEVSYNDKYRLNSIIPIKTFVNRINILVQSPLEDAAQDLVAGLVKPHSVSPHKTVQVSLEEISKTLSKISTKLDTVDETD</sequence>
<evidence type="ECO:0000313" key="2">
    <source>
        <dbReference type="EMBL" id="MDO6357696.1"/>
    </source>
</evidence>
<proteinExistence type="predicted"/>
<protein>
    <submittedName>
        <fullName evidence="2">Uncharacterized protein</fullName>
    </submittedName>
</protein>
<dbReference type="Proteomes" id="UP001170023">
    <property type="component" value="Unassembled WGS sequence"/>
</dbReference>
<feature type="transmembrane region" description="Helical" evidence="1">
    <location>
        <begin position="48"/>
        <end position="68"/>
    </location>
</feature>
<keyword evidence="1" id="KW-0812">Transmembrane</keyword>
<dbReference type="RefSeq" id="WP_303446870.1">
    <property type="nucleotide sequence ID" value="NZ_JAUONJ010000003.1"/>
</dbReference>
<organism evidence="2 3">
    <name type="scientific">Bacteroides caccae</name>
    <dbReference type="NCBI Taxonomy" id="47678"/>
    <lineage>
        <taxon>Bacteria</taxon>
        <taxon>Pseudomonadati</taxon>
        <taxon>Bacteroidota</taxon>
        <taxon>Bacteroidia</taxon>
        <taxon>Bacteroidales</taxon>
        <taxon>Bacteroidaceae</taxon>
        <taxon>Bacteroides</taxon>
    </lineage>
</organism>
<comment type="caution">
    <text evidence="2">The sequence shown here is derived from an EMBL/GenBank/DDBJ whole genome shotgun (WGS) entry which is preliminary data.</text>
</comment>
<dbReference type="EMBL" id="JAUONL010000005">
    <property type="protein sequence ID" value="MDO6357696.1"/>
    <property type="molecule type" value="Genomic_DNA"/>
</dbReference>
<gene>
    <name evidence="2" type="ORF">Q4469_08325</name>
</gene>
<dbReference type="AlphaFoldDB" id="A0AAW7WNS5"/>
<reference evidence="2" key="1">
    <citation type="submission" date="2023-07" db="EMBL/GenBank/DDBJ databases">
        <title>Whole Genome Sequencing of Colonoscopy isolates.</title>
        <authorList>
            <person name="Surve S.V."/>
            <person name="Valls R.A."/>
            <person name="Barrak K.E."/>
            <person name="Gardner T.B."/>
            <person name="O'Toole G.A."/>
        </authorList>
    </citation>
    <scope>NUCLEOTIDE SEQUENCE</scope>
    <source>
        <strain evidence="2">GP0119</strain>
    </source>
</reference>
<name>A0AAW7WNS5_9BACE</name>
<evidence type="ECO:0000313" key="3">
    <source>
        <dbReference type="Proteomes" id="UP001170023"/>
    </source>
</evidence>
<accession>A0AAW7WNS5</accession>